<sequence>MADEYEDDTLRDACGVFGCIASDKWPTQLDISHIICLGLVALQHRGQESAGIVTSLGDEFTPMSVHKGSGLVSTIFNDDILAKLKGNLGIGHTRYSTAGGTDMVNAQPFVIHTMHGLLALAHNGELKISIKKGVGLSTQSDSELITQLISLPPPDGEKNGADWTARIKNFMRMTPTAYSLVLLHGDRIFGVRDPYGNRPLCLGKLMLPGEHTKTSDKPDGWVISSESCAFQSIGAEYFREVAPGEIVELRKEGIRTLGICPRQKCGPSSHVADSILEGQMVYSVRHRCGKQLAIEAPVEADLVSTVPESATPAAIGFAQESGIPFLEVLCKNRYVGRTFIQPTTRLRQLGVGKSSDRAREDRVSSIGSPCHMGINIPTKNELVANSMNPEQLAQLVGANSLMYLTVEGLQKAVREGIKDSAPENVGHCTACLTGVYPVDLQ</sequence>
<organism evidence="7 8">
    <name type="scientific">Strigamia maritima</name>
    <name type="common">European centipede</name>
    <name type="synonym">Geophilus maritimus</name>
    <dbReference type="NCBI Taxonomy" id="126957"/>
    <lineage>
        <taxon>Eukaryota</taxon>
        <taxon>Metazoa</taxon>
        <taxon>Ecdysozoa</taxon>
        <taxon>Arthropoda</taxon>
        <taxon>Myriapoda</taxon>
        <taxon>Chilopoda</taxon>
        <taxon>Pleurostigmophora</taxon>
        <taxon>Geophilomorpha</taxon>
        <taxon>Linotaeniidae</taxon>
        <taxon>Strigamia</taxon>
    </lineage>
</organism>
<dbReference type="Proteomes" id="UP000014500">
    <property type="component" value="Unassembled WGS sequence"/>
</dbReference>
<comment type="similarity">
    <text evidence="4">In the C-terminal section; belongs to the purine/pyrimidine phosphoribosyltransferase family.</text>
</comment>
<dbReference type="GO" id="GO:0009113">
    <property type="term" value="P:purine nucleobase biosynthetic process"/>
    <property type="evidence" value="ECO:0007669"/>
    <property type="project" value="InterPro"/>
</dbReference>
<evidence type="ECO:0000259" key="6">
    <source>
        <dbReference type="PROSITE" id="PS51278"/>
    </source>
</evidence>
<dbReference type="STRING" id="126957.T1IGS5"/>
<dbReference type="InterPro" id="IPR029055">
    <property type="entry name" value="Ntn_hydrolases_N"/>
</dbReference>
<dbReference type="PROSITE" id="PS51278">
    <property type="entry name" value="GATASE_TYPE_2"/>
    <property type="match status" value="1"/>
</dbReference>
<dbReference type="UniPathway" id="UPA00074">
    <property type="reaction ID" value="UER00124"/>
</dbReference>
<dbReference type="InterPro" id="IPR005854">
    <property type="entry name" value="PurF"/>
</dbReference>
<dbReference type="SUPFAM" id="SSF53271">
    <property type="entry name" value="PRTase-like"/>
    <property type="match status" value="1"/>
</dbReference>
<dbReference type="Gene3D" id="3.40.50.2020">
    <property type="match status" value="1"/>
</dbReference>
<dbReference type="GO" id="GO:0004044">
    <property type="term" value="F:amidophosphoribosyltransferase activity"/>
    <property type="evidence" value="ECO:0007669"/>
    <property type="project" value="UniProtKB-EC"/>
</dbReference>
<dbReference type="EnsemblMetazoa" id="SMAR000023-RA">
    <property type="protein sequence ID" value="SMAR000023-PA"/>
    <property type="gene ID" value="SMAR000023"/>
</dbReference>
<dbReference type="HOGENOM" id="CLU_022389_3_1_1"/>
<dbReference type="InterPro" id="IPR017932">
    <property type="entry name" value="GATase_2_dom"/>
</dbReference>
<evidence type="ECO:0000256" key="4">
    <source>
        <dbReference type="PIRNR" id="PIRNR000485"/>
    </source>
</evidence>
<dbReference type="EC" id="2.4.2.14" evidence="4"/>
<dbReference type="Gene3D" id="3.60.20.10">
    <property type="entry name" value="Glutamine Phosphoribosylpyrophosphate, subunit 1, domain 1"/>
    <property type="match status" value="1"/>
</dbReference>
<dbReference type="PANTHER" id="PTHR11907">
    <property type="entry name" value="AMIDOPHOSPHORIBOSYLTRANSFERASE"/>
    <property type="match status" value="1"/>
</dbReference>
<evidence type="ECO:0000256" key="1">
    <source>
        <dbReference type="ARBA" id="ARBA00022676"/>
    </source>
</evidence>
<dbReference type="Pfam" id="PF13522">
    <property type="entry name" value="GATase_6"/>
    <property type="match status" value="1"/>
</dbReference>
<proteinExistence type="inferred from homology"/>
<reference evidence="8" key="1">
    <citation type="submission" date="2011-05" db="EMBL/GenBank/DDBJ databases">
        <authorList>
            <person name="Richards S.R."/>
            <person name="Qu J."/>
            <person name="Jiang H."/>
            <person name="Jhangiani S.N."/>
            <person name="Agravi P."/>
            <person name="Goodspeed R."/>
            <person name="Gross S."/>
            <person name="Mandapat C."/>
            <person name="Jackson L."/>
            <person name="Mathew T."/>
            <person name="Pu L."/>
            <person name="Thornton R."/>
            <person name="Saada N."/>
            <person name="Wilczek-Boney K.B."/>
            <person name="Lee S."/>
            <person name="Kovar C."/>
            <person name="Wu Y."/>
            <person name="Scherer S.E."/>
            <person name="Worley K.C."/>
            <person name="Muzny D.M."/>
            <person name="Gibbs R."/>
        </authorList>
    </citation>
    <scope>NUCLEOTIDE SEQUENCE</scope>
    <source>
        <strain evidence="8">Brora</strain>
    </source>
</reference>
<dbReference type="PIRSF" id="PIRSF000485">
    <property type="entry name" value="Amd_phspho_trans"/>
    <property type="match status" value="1"/>
</dbReference>
<dbReference type="InterPro" id="IPR029057">
    <property type="entry name" value="PRTase-like"/>
</dbReference>
<dbReference type="SUPFAM" id="SSF56235">
    <property type="entry name" value="N-terminal nucleophile aminohydrolases (Ntn hydrolases)"/>
    <property type="match status" value="1"/>
</dbReference>
<comment type="pathway">
    <text evidence="4">Purine metabolism; IMP biosynthesis via de novo pathway; N(1)-(5-phospho-D-ribosyl)glycinamide from 5-phospho-alpha-D-ribose 1-diphosphate: step 1/2.</text>
</comment>
<keyword evidence="1 4" id="KW-0328">Glycosyltransferase</keyword>
<keyword evidence="8" id="KW-1185">Reference proteome</keyword>
<reference evidence="7" key="2">
    <citation type="submission" date="2015-02" db="UniProtKB">
        <authorList>
            <consortium name="EnsemblMetazoa"/>
        </authorList>
    </citation>
    <scope>IDENTIFICATION</scope>
</reference>
<name>T1IGS5_STRMM</name>
<keyword evidence="2 4" id="KW-0808">Transferase</keyword>
<dbReference type="OMA" id="IRHFGVK"/>
<keyword evidence="4" id="KW-0658">Purine biosynthesis</keyword>
<evidence type="ECO:0000313" key="7">
    <source>
        <dbReference type="EnsemblMetazoa" id="SMAR000023-PA"/>
    </source>
</evidence>
<comment type="catalytic activity">
    <reaction evidence="4">
        <text>5-phospho-beta-D-ribosylamine + L-glutamate + diphosphate = 5-phospho-alpha-D-ribose 1-diphosphate + L-glutamine + H2O</text>
        <dbReference type="Rhea" id="RHEA:14905"/>
        <dbReference type="ChEBI" id="CHEBI:15377"/>
        <dbReference type="ChEBI" id="CHEBI:29985"/>
        <dbReference type="ChEBI" id="CHEBI:33019"/>
        <dbReference type="ChEBI" id="CHEBI:58017"/>
        <dbReference type="ChEBI" id="CHEBI:58359"/>
        <dbReference type="ChEBI" id="CHEBI:58681"/>
        <dbReference type="EC" id="2.4.2.14"/>
    </reaction>
</comment>
<keyword evidence="3" id="KW-0315">Glutamine amidotransferase</keyword>
<protein>
    <recommendedName>
        <fullName evidence="4">Amidophosphoribosyltransferase</fullName>
        <shortName evidence="4">ATase</shortName>
        <ecNumber evidence="4">2.4.2.14</ecNumber>
    </recommendedName>
    <alternativeName>
        <fullName evidence="4">Glutamine phosphoribosylpyrophosphate amidotransferase</fullName>
    </alternativeName>
</protein>
<feature type="active site" description="Nucleophile" evidence="5">
    <location>
        <position position="14"/>
    </location>
</feature>
<evidence type="ECO:0000313" key="8">
    <source>
        <dbReference type="Proteomes" id="UP000014500"/>
    </source>
</evidence>
<dbReference type="eggNOG" id="KOG0572">
    <property type="taxonomic scope" value="Eukaryota"/>
</dbReference>
<evidence type="ECO:0000256" key="3">
    <source>
        <dbReference type="ARBA" id="ARBA00022962"/>
    </source>
</evidence>
<accession>T1IGS5</accession>
<feature type="domain" description="Glutamine amidotransferase type-2" evidence="6">
    <location>
        <begin position="14"/>
        <end position="252"/>
    </location>
</feature>
<evidence type="ECO:0000256" key="2">
    <source>
        <dbReference type="ARBA" id="ARBA00022679"/>
    </source>
</evidence>
<evidence type="ECO:0000256" key="5">
    <source>
        <dbReference type="PIRSR" id="PIRSR000485-1"/>
    </source>
</evidence>
<dbReference type="GO" id="GO:0006189">
    <property type="term" value="P:'de novo' IMP biosynthetic process"/>
    <property type="evidence" value="ECO:0007669"/>
    <property type="project" value="UniProtKB-UniPathway"/>
</dbReference>
<dbReference type="PhylomeDB" id="T1IGS5"/>
<dbReference type="AlphaFoldDB" id="T1IGS5"/>
<dbReference type="EMBL" id="AFFK01012710">
    <property type="status" value="NOT_ANNOTATED_CDS"/>
    <property type="molecule type" value="Genomic_DNA"/>
</dbReference>